<feature type="compositionally biased region" description="Basic and acidic residues" evidence="1">
    <location>
        <begin position="202"/>
        <end position="211"/>
    </location>
</feature>
<dbReference type="VEuPathDB" id="FungiDB:TREMEDRAFT_58608"/>
<proteinExistence type="predicted"/>
<evidence type="ECO:0000313" key="3">
    <source>
        <dbReference type="Proteomes" id="UP000289152"/>
    </source>
</evidence>
<comment type="caution">
    <text evidence="2">The sequence shown here is derived from an EMBL/GenBank/DDBJ whole genome shotgun (WGS) entry which is preliminary data.</text>
</comment>
<organism evidence="2 3">
    <name type="scientific">Tremella mesenterica</name>
    <name type="common">Jelly fungus</name>
    <dbReference type="NCBI Taxonomy" id="5217"/>
    <lineage>
        <taxon>Eukaryota</taxon>
        <taxon>Fungi</taxon>
        <taxon>Dikarya</taxon>
        <taxon>Basidiomycota</taxon>
        <taxon>Agaricomycotina</taxon>
        <taxon>Tremellomycetes</taxon>
        <taxon>Tremellales</taxon>
        <taxon>Tremellaceae</taxon>
        <taxon>Tremella</taxon>
    </lineage>
</organism>
<evidence type="ECO:0000256" key="1">
    <source>
        <dbReference type="SAM" id="MobiDB-lite"/>
    </source>
</evidence>
<name>A0A4Q1BB72_TREME</name>
<protein>
    <submittedName>
        <fullName evidence="2">Uncharacterized protein</fullName>
    </submittedName>
</protein>
<dbReference type="AlphaFoldDB" id="A0A4Q1BB72"/>
<gene>
    <name evidence="2" type="ORF">M231_07789</name>
</gene>
<evidence type="ECO:0000313" key="2">
    <source>
        <dbReference type="EMBL" id="RXK34956.1"/>
    </source>
</evidence>
<dbReference type="InParanoid" id="A0A4Q1BB72"/>
<keyword evidence="3" id="KW-1185">Reference proteome</keyword>
<sequence>MRIDDGGQRDDSLTEEQAEIYFRSVASSEDLISQVFSTPSGKWLLKDQKEDCQNLNSRHVEWSGWRIYLVIDKSATEASLSLITGLGDHVFPPPHIRDGEAEHRGMMKRIHVFDMDDLEERMPQARFTPVANPQKTGEMLEIWFTRAMGSIASGVGRTETYETPGPVEHERSGKPNPDSRLPKVADTGESMKLQSGRKRLRLHDPEDEREE</sequence>
<reference evidence="2 3" key="1">
    <citation type="submission" date="2016-06" db="EMBL/GenBank/DDBJ databases">
        <title>Evolution of pathogenesis and genome organization in the Tremellales.</title>
        <authorList>
            <person name="Cuomo C."/>
            <person name="Litvintseva A."/>
            <person name="Heitman J."/>
            <person name="Chen Y."/>
            <person name="Sun S."/>
            <person name="Springer D."/>
            <person name="Dromer F."/>
            <person name="Young S."/>
            <person name="Zeng Q."/>
            <person name="Chapman S."/>
            <person name="Gujja S."/>
            <person name="Saif S."/>
            <person name="Birren B."/>
        </authorList>
    </citation>
    <scope>NUCLEOTIDE SEQUENCE [LARGE SCALE GENOMIC DNA]</scope>
    <source>
        <strain evidence="2 3">ATCC 28783</strain>
    </source>
</reference>
<feature type="region of interest" description="Disordered" evidence="1">
    <location>
        <begin position="155"/>
        <end position="211"/>
    </location>
</feature>
<dbReference type="EMBL" id="SDIL01000170">
    <property type="protein sequence ID" value="RXK34956.1"/>
    <property type="molecule type" value="Genomic_DNA"/>
</dbReference>
<dbReference type="Proteomes" id="UP000289152">
    <property type="component" value="Unassembled WGS sequence"/>
</dbReference>
<accession>A0A4Q1BB72</accession>